<dbReference type="Gene3D" id="3.90.1410.10">
    <property type="entry name" value="set domain protein methyltransferase, domain 1"/>
    <property type="match status" value="2"/>
</dbReference>
<dbReference type="PANTHER" id="PTHR13271">
    <property type="entry name" value="UNCHARACTERIZED PUTATIVE METHYLTRANSFERASE"/>
    <property type="match status" value="1"/>
</dbReference>
<dbReference type="InterPro" id="IPR046341">
    <property type="entry name" value="SET_dom_sf"/>
</dbReference>
<comment type="caution">
    <text evidence="6">The sequence shown here is derived from an EMBL/GenBank/DDBJ whole genome shotgun (WGS) entry which is preliminary data.</text>
</comment>
<dbReference type="GO" id="GO:0016279">
    <property type="term" value="F:protein-lysine N-methyltransferase activity"/>
    <property type="evidence" value="ECO:0007669"/>
    <property type="project" value="TreeGrafter"/>
</dbReference>
<sequence>MIDEDFEVWCVRSGIVKNGVDAGFVEHGWRGLVATQHIQPNQCIIEVPDNLLICNNAWKRDNTVARVVQACPSLSPIQTLGLFLLFELSKSQHKKPGHLDSTHDRSNTNVTSVSKWMIYLHQLPNSYTNLCNWSKNEVQALQARHAEEVAEAATQSVITEWRGVSPALKLLGLPSKFLTLSAWKWAASTLMSRTMYLPFDTAGALTPYGDLANYAPPPPPYTPDLLQGVLCSVATPSEETPTAMPLRCDEKQIQIQEGTLLQGTLSDMESRGCNYFLEAYPNSQKAPDLVVRQNELGKELTIAQISGSPRILPVENSQQLHRQHCHDSVLRESHPADSSMDSYNENSRVTGQGHGINSVTPNCDPLMFMEDLDLQDVPTHSGLHTQEALPLGTSSSSESRRPTTGSSTAVQDPPLDNKEEAAEQSGCGDGHYDVTSHVYRLVARRQYRPGDQVFLCYGRHSNLELLEHYGFMLDENPHDVVLLPTHLVNRVVSNSLSGAAKTLLTAGGCQDVLKETECFIHYDGHPSWALLLYLRTCAAKPHERRKSGHVLAAGERVSLSGDLQVGKWLHAMCKDYLSSFCTELVRDEELLHKQKLMSSNATDIQLHKQLDPAVVTDSGDNLGEGTRRNDPEGSVRFLLAVQWRACQKRILRKAISYSSTCVETLQCL</sequence>
<feature type="region of interest" description="Disordered" evidence="4">
    <location>
        <begin position="386"/>
        <end position="429"/>
    </location>
</feature>
<protein>
    <recommendedName>
        <fullName evidence="5">Rubisco LSMT substrate-binding domain-containing protein</fullName>
    </recommendedName>
</protein>
<dbReference type="InterPro" id="IPR015353">
    <property type="entry name" value="Rubisco_LSMT_subst-bd"/>
</dbReference>
<dbReference type="InterPro" id="IPR050600">
    <property type="entry name" value="SETD3_SETD6_MTase"/>
</dbReference>
<feature type="domain" description="Rubisco LSMT substrate-binding" evidence="5">
    <location>
        <begin position="514"/>
        <end position="651"/>
    </location>
</feature>
<dbReference type="Proteomes" id="UP000232323">
    <property type="component" value="Unassembled WGS sequence"/>
</dbReference>
<dbReference type="OrthoDB" id="441812at2759"/>
<keyword evidence="7" id="KW-1185">Reference proteome</keyword>
<dbReference type="Pfam" id="PF09273">
    <property type="entry name" value="Rubis-subs-bind"/>
    <property type="match status" value="1"/>
</dbReference>
<proteinExistence type="predicted"/>
<dbReference type="CDD" id="cd10527">
    <property type="entry name" value="SET_LSMT"/>
    <property type="match status" value="1"/>
</dbReference>
<feature type="compositionally biased region" description="Polar residues" evidence="4">
    <location>
        <begin position="339"/>
        <end position="361"/>
    </location>
</feature>
<evidence type="ECO:0000313" key="6">
    <source>
        <dbReference type="EMBL" id="GAX85075.1"/>
    </source>
</evidence>
<keyword evidence="3" id="KW-0949">S-adenosyl-L-methionine</keyword>
<dbReference type="GO" id="GO:0032259">
    <property type="term" value="P:methylation"/>
    <property type="evidence" value="ECO:0007669"/>
    <property type="project" value="UniProtKB-KW"/>
</dbReference>
<dbReference type="Gene3D" id="3.90.1420.10">
    <property type="entry name" value="Rubisco LSMT, substrate-binding domain"/>
    <property type="match status" value="1"/>
</dbReference>
<reference evidence="6 7" key="1">
    <citation type="submission" date="2017-08" db="EMBL/GenBank/DDBJ databases">
        <title>Acidophilic green algal genome provides insights into adaptation to an acidic environment.</title>
        <authorList>
            <person name="Hirooka S."/>
            <person name="Hirose Y."/>
            <person name="Kanesaki Y."/>
            <person name="Higuchi S."/>
            <person name="Fujiwara T."/>
            <person name="Onuma R."/>
            <person name="Era A."/>
            <person name="Ohbayashi R."/>
            <person name="Uzuka A."/>
            <person name="Nozaki H."/>
            <person name="Yoshikawa H."/>
            <person name="Miyagishima S.Y."/>
        </authorList>
    </citation>
    <scope>NUCLEOTIDE SEQUENCE [LARGE SCALE GENOMIC DNA]</scope>
    <source>
        <strain evidence="6 7">NIES-2499</strain>
    </source>
</reference>
<evidence type="ECO:0000259" key="5">
    <source>
        <dbReference type="Pfam" id="PF09273"/>
    </source>
</evidence>
<dbReference type="AlphaFoldDB" id="A0A250XPT3"/>
<keyword evidence="2" id="KW-0808">Transferase</keyword>
<evidence type="ECO:0000256" key="4">
    <source>
        <dbReference type="SAM" id="MobiDB-lite"/>
    </source>
</evidence>
<feature type="region of interest" description="Disordered" evidence="4">
    <location>
        <begin position="323"/>
        <end position="362"/>
    </location>
</feature>
<organism evidence="6 7">
    <name type="scientific">Chlamydomonas eustigma</name>
    <dbReference type="NCBI Taxonomy" id="1157962"/>
    <lineage>
        <taxon>Eukaryota</taxon>
        <taxon>Viridiplantae</taxon>
        <taxon>Chlorophyta</taxon>
        <taxon>core chlorophytes</taxon>
        <taxon>Chlorophyceae</taxon>
        <taxon>CS clade</taxon>
        <taxon>Chlamydomonadales</taxon>
        <taxon>Chlamydomonadaceae</taxon>
        <taxon>Chlamydomonas</taxon>
    </lineage>
</organism>
<accession>A0A250XPT3</accession>
<dbReference type="SUPFAM" id="SSF82199">
    <property type="entry name" value="SET domain"/>
    <property type="match status" value="2"/>
</dbReference>
<evidence type="ECO:0000313" key="7">
    <source>
        <dbReference type="Proteomes" id="UP000232323"/>
    </source>
</evidence>
<name>A0A250XPT3_9CHLO</name>
<dbReference type="EMBL" id="BEGY01000148">
    <property type="protein sequence ID" value="GAX85075.1"/>
    <property type="molecule type" value="Genomic_DNA"/>
</dbReference>
<keyword evidence="1" id="KW-0489">Methyltransferase</keyword>
<evidence type="ECO:0000256" key="3">
    <source>
        <dbReference type="ARBA" id="ARBA00022691"/>
    </source>
</evidence>
<dbReference type="SUPFAM" id="SSF81822">
    <property type="entry name" value="RuBisCo LSMT C-terminal, substrate-binding domain"/>
    <property type="match status" value="1"/>
</dbReference>
<feature type="compositionally biased region" description="Basic and acidic residues" evidence="4">
    <location>
        <begin position="325"/>
        <end position="335"/>
    </location>
</feature>
<evidence type="ECO:0000256" key="1">
    <source>
        <dbReference type="ARBA" id="ARBA00022603"/>
    </source>
</evidence>
<evidence type="ECO:0000256" key="2">
    <source>
        <dbReference type="ARBA" id="ARBA00022679"/>
    </source>
</evidence>
<feature type="compositionally biased region" description="Low complexity" evidence="4">
    <location>
        <begin position="389"/>
        <end position="408"/>
    </location>
</feature>
<gene>
    <name evidence="6" type="ORF">CEUSTIGMA_g12495.t1</name>
</gene>
<dbReference type="InterPro" id="IPR036464">
    <property type="entry name" value="Rubisco_LSMT_subst-bd_sf"/>
</dbReference>
<dbReference type="PANTHER" id="PTHR13271:SF140">
    <property type="entry name" value="SET DOMAIN-CONTAINING PROTEIN"/>
    <property type="match status" value="1"/>
</dbReference>